<gene>
    <name evidence="2" type="ORF">HSCHL_1638</name>
</gene>
<sequence>MLGIGKNKCYDLARAGRLPVIRLGKQWLVPVSALERWLENAAKGGGTA</sequence>
<organism evidence="2 3">
    <name type="scientific">Hydrogenibacillus schlegelii</name>
    <name type="common">Bacillus schlegelii</name>
    <dbReference type="NCBI Taxonomy" id="1484"/>
    <lineage>
        <taxon>Bacteria</taxon>
        <taxon>Bacillati</taxon>
        <taxon>Bacillota</taxon>
        <taxon>Bacilli</taxon>
        <taxon>Bacillales</taxon>
        <taxon>Bacillales Family X. Incertae Sedis</taxon>
        <taxon>Hydrogenibacillus</taxon>
    </lineage>
</organism>
<accession>A0A2T5G4A8</accession>
<evidence type="ECO:0000259" key="1">
    <source>
        <dbReference type="Pfam" id="PF12728"/>
    </source>
</evidence>
<reference evidence="2 3" key="1">
    <citation type="submission" date="2017-08" db="EMBL/GenBank/DDBJ databases">
        <title>Burning lignite coal seam in the remote Altai Mountains harbors a hydrogen-driven thermophilic microbial community.</title>
        <authorList>
            <person name="Kadnikov V.V."/>
            <person name="Mardanov A.V."/>
            <person name="Ivasenko D."/>
            <person name="Beletsky A.V."/>
            <person name="Karnachuk O.V."/>
            <person name="Ravin N.V."/>
        </authorList>
    </citation>
    <scope>NUCLEOTIDE SEQUENCE [LARGE SCALE GENOMIC DNA]</scope>
    <source>
        <strain evidence="2">AL33</strain>
    </source>
</reference>
<evidence type="ECO:0000313" key="2">
    <source>
        <dbReference type="EMBL" id="PTQ51030.1"/>
    </source>
</evidence>
<feature type="domain" description="Helix-turn-helix" evidence="1">
    <location>
        <begin position="1"/>
        <end position="40"/>
    </location>
</feature>
<dbReference type="GO" id="GO:0003677">
    <property type="term" value="F:DNA binding"/>
    <property type="evidence" value="ECO:0007669"/>
    <property type="project" value="InterPro"/>
</dbReference>
<protein>
    <recommendedName>
        <fullName evidence="1">Helix-turn-helix domain-containing protein</fullName>
    </recommendedName>
</protein>
<comment type="caution">
    <text evidence="2">The sequence shown here is derived from an EMBL/GenBank/DDBJ whole genome shotgun (WGS) entry which is preliminary data.</text>
</comment>
<dbReference type="Pfam" id="PF12728">
    <property type="entry name" value="HTH_17"/>
    <property type="match status" value="1"/>
</dbReference>
<name>A0A2T5G4A8_HYDSH</name>
<evidence type="ECO:0000313" key="3">
    <source>
        <dbReference type="Proteomes" id="UP000244180"/>
    </source>
</evidence>
<dbReference type="EMBL" id="PEBV01000055">
    <property type="protein sequence ID" value="PTQ51030.1"/>
    <property type="molecule type" value="Genomic_DNA"/>
</dbReference>
<dbReference type="NCBIfam" id="TIGR01764">
    <property type="entry name" value="excise"/>
    <property type="match status" value="1"/>
</dbReference>
<dbReference type="InterPro" id="IPR010093">
    <property type="entry name" value="SinI_DNA-bd"/>
</dbReference>
<dbReference type="Proteomes" id="UP000244180">
    <property type="component" value="Unassembled WGS sequence"/>
</dbReference>
<dbReference type="AlphaFoldDB" id="A0A2T5G4A8"/>
<proteinExistence type="predicted"/>
<dbReference type="InterPro" id="IPR041657">
    <property type="entry name" value="HTH_17"/>
</dbReference>